<name>A0ABN9SHW7_9DINO</name>
<evidence type="ECO:0000259" key="1">
    <source>
        <dbReference type="Pfam" id="PF25062"/>
    </source>
</evidence>
<dbReference type="Proteomes" id="UP001189429">
    <property type="component" value="Unassembled WGS sequence"/>
</dbReference>
<keyword evidence="3" id="KW-1185">Reference proteome</keyword>
<gene>
    <name evidence="2" type="ORF">PCOR1329_LOCUS29624</name>
</gene>
<dbReference type="InterPro" id="IPR040364">
    <property type="entry name" value="TTC21A/TTC21B"/>
</dbReference>
<sequence>MATTQLTNAQVLAHYYLREGYLNKVRTLCDEELRRSNDPALVLWKALALHSEGSTREAIAEAEGAVEKRDMGLPAASALVVLNGAIRDTDQVAHWTSRLRSEARDASEGARCLAAQLAALAGEYDQAQE</sequence>
<dbReference type="InterPro" id="IPR056833">
    <property type="entry name" value="ARM_TT21_N"/>
</dbReference>
<dbReference type="PANTHER" id="PTHR14699">
    <property type="entry name" value="STI2 PROTEIN-RELATED"/>
    <property type="match status" value="1"/>
</dbReference>
<evidence type="ECO:0000313" key="2">
    <source>
        <dbReference type="EMBL" id="CAK0831266.1"/>
    </source>
</evidence>
<dbReference type="Pfam" id="PF25062">
    <property type="entry name" value="ARM_TT21_N"/>
    <property type="match status" value="1"/>
</dbReference>
<proteinExistence type="predicted"/>
<feature type="domain" description="Tetratricopeptide repeat protein 21A/21B N-terminal ARM repeat" evidence="1">
    <location>
        <begin position="14"/>
        <end position="129"/>
    </location>
</feature>
<organism evidence="2 3">
    <name type="scientific">Prorocentrum cordatum</name>
    <dbReference type="NCBI Taxonomy" id="2364126"/>
    <lineage>
        <taxon>Eukaryota</taxon>
        <taxon>Sar</taxon>
        <taxon>Alveolata</taxon>
        <taxon>Dinophyceae</taxon>
        <taxon>Prorocentrales</taxon>
        <taxon>Prorocentraceae</taxon>
        <taxon>Prorocentrum</taxon>
    </lineage>
</organism>
<feature type="non-terminal residue" evidence="2">
    <location>
        <position position="129"/>
    </location>
</feature>
<comment type="caution">
    <text evidence="2">The sequence shown here is derived from an EMBL/GenBank/DDBJ whole genome shotgun (WGS) entry which is preliminary data.</text>
</comment>
<evidence type="ECO:0000313" key="3">
    <source>
        <dbReference type="Proteomes" id="UP001189429"/>
    </source>
</evidence>
<dbReference type="PANTHER" id="PTHR14699:SF0">
    <property type="entry name" value="TETRATRICOPEPTIDE REPEAT PROTEIN 21 HOMOLOG"/>
    <property type="match status" value="1"/>
</dbReference>
<dbReference type="EMBL" id="CAUYUJ010011166">
    <property type="protein sequence ID" value="CAK0831266.1"/>
    <property type="molecule type" value="Genomic_DNA"/>
</dbReference>
<reference evidence="2" key="1">
    <citation type="submission" date="2023-10" db="EMBL/GenBank/DDBJ databases">
        <authorList>
            <person name="Chen Y."/>
            <person name="Shah S."/>
            <person name="Dougan E. K."/>
            <person name="Thang M."/>
            <person name="Chan C."/>
        </authorList>
    </citation>
    <scope>NUCLEOTIDE SEQUENCE [LARGE SCALE GENOMIC DNA]</scope>
</reference>
<accession>A0ABN9SHW7</accession>
<protein>
    <recommendedName>
        <fullName evidence="1">Tetratricopeptide repeat protein 21A/21B N-terminal ARM repeat domain-containing protein</fullName>
    </recommendedName>
</protein>